<dbReference type="AlphaFoldDB" id="A0A3A9ZQ54"/>
<proteinExistence type="predicted"/>
<gene>
    <name evidence="1" type="ORF">D7223_00270</name>
</gene>
<keyword evidence="2" id="KW-1185">Reference proteome</keyword>
<dbReference type="Proteomes" id="UP000281726">
    <property type="component" value="Unassembled WGS sequence"/>
</dbReference>
<name>A0A3A9ZQ54_9ACTN</name>
<reference evidence="1 2" key="1">
    <citation type="journal article" date="2004" name="Syst. Appl. Microbiol.">
        <title>Cryptoendolithic actinomycetes from antarctic sandstone rock samples: Micromonospora endolithica sp. nov. and two isolates related to Micromonospora coerulea Jensen 1932.</title>
        <authorList>
            <person name="Hirsch P."/>
            <person name="Mevs U."/>
            <person name="Kroppenstedt R.M."/>
            <person name="Schumann P."/>
            <person name="Stackebrandt E."/>
        </authorList>
    </citation>
    <scope>NUCLEOTIDE SEQUENCE [LARGE SCALE GENOMIC DNA]</scope>
    <source>
        <strain evidence="1 2">JCM 12677</strain>
    </source>
</reference>
<evidence type="ECO:0000313" key="2">
    <source>
        <dbReference type="Proteomes" id="UP000281726"/>
    </source>
</evidence>
<organism evidence="1 2">
    <name type="scientific">Micromonospora endolithica</name>
    <dbReference type="NCBI Taxonomy" id="230091"/>
    <lineage>
        <taxon>Bacteria</taxon>
        <taxon>Bacillati</taxon>
        <taxon>Actinomycetota</taxon>
        <taxon>Actinomycetes</taxon>
        <taxon>Micromonosporales</taxon>
        <taxon>Micromonosporaceae</taxon>
        <taxon>Micromonospora</taxon>
    </lineage>
</organism>
<protein>
    <submittedName>
        <fullName evidence="1">Uncharacterized protein</fullName>
    </submittedName>
</protein>
<accession>A0A3A9ZQ54</accession>
<comment type="caution">
    <text evidence="1">The sequence shown here is derived from an EMBL/GenBank/DDBJ whole genome shotgun (WGS) entry which is preliminary data.</text>
</comment>
<dbReference type="EMBL" id="RBAK01000001">
    <property type="protein sequence ID" value="RKN50293.1"/>
    <property type="molecule type" value="Genomic_DNA"/>
</dbReference>
<sequence>MGDLLVRPVSATSLLAGVVVEEIALGSEQGSLLATQAGVLFAPGISLDGAPFTFGRPSERALRRALDRRNLTHDRK</sequence>
<evidence type="ECO:0000313" key="1">
    <source>
        <dbReference type="EMBL" id="RKN50293.1"/>
    </source>
</evidence>